<dbReference type="Gene3D" id="3.40.50.360">
    <property type="match status" value="1"/>
</dbReference>
<comment type="similarity">
    <text evidence="1">Belongs to the SsuE family.</text>
</comment>
<dbReference type="EMBL" id="CADCWF010000296">
    <property type="protein sequence ID" value="CAA9575448.1"/>
    <property type="molecule type" value="Genomic_DNA"/>
</dbReference>
<organism evidence="6">
    <name type="scientific">uncultured Thermomicrobiales bacterium</name>
    <dbReference type="NCBI Taxonomy" id="1645740"/>
    <lineage>
        <taxon>Bacteria</taxon>
        <taxon>Pseudomonadati</taxon>
        <taxon>Thermomicrobiota</taxon>
        <taxon>Thermomicrobia</taxon>
        <taxon>Thermomicrobiales</taxon>
        <taxon>environmental samples</taxon>
    </lineage>
</organism>
<dbReference type="NCBIfam" id="TIGR03567">
    <property type="entry name" value="FMN_reduc_SsuE"/>
    <property type="match status" value="1"/>
</dbReference>
<sequence length="198" mass="20597">MPDIVTVGGSPASPSRCATTLGHVRRSMAGRGFTTDAVEVRDLDAQGLVWASFDEPTIRTAIDAVQEARALVVATPVYKAAYSGVLKLFLDLLPPGSLADKPVLPVTTAGSLAHCLALDYALKPVLAALGARHILQGVCLLDSDFEYGPDGAVVALNPASAERLHQAIDALAQPLGKPHPQPQSDPLAPVAILEEVPA</sequence>
<evidence type="ECO:0000256" key="2">
    <source>
        <dbReference type="ARBA" id="ARBA00022630"/>
    </source>
</evidence>
<dbReference type="GO" id="GO:0046306">
    <property type="term" value="P:alkanesulfonate catabolic process"/>
    <property type="evidence" value="ECO:0007669"/>
    <property type="project" value="InterPro"/>
</dbReference>
<evidence type="ECO:0000256" key="3">
    <source>
        <dbReference type="ARBA" id="ARBA00022643"/>
    </source>
</evidence>
<name>A0A6J4VCN0_9BACT</name>
<dbReference type="InterPro" id="IPR051814">
    <property type="entry name" value="NAD(P)H-dep_FMN_reductase"/>
</dbReference>
<keyword evidence="3" id="KW-0288">FMN</keyword>
<dbReference type="AlphaFoldDB" id="A0A6J4VCN0"/>
<keyword evidence="4 6" id="KW-0560">Oxidoreductase</keyword>
<accession>A0A6J4VCN0</accession>
<dbReference type="InterPro" id="IPR020048">
    <property type="entry name" value="NADPH-dep_FMN_reduc_SsuE"/>
</dbReference>
<reference evidence="6" key="1">
    <citation type="submission" date="2020-02" db="EMBL/GenBank/DDBJ databases">
        <authorList>
            <person name="Meier V. D."/>
        </authorList>
    </citation>
    <scope>NUCLEOTIDE SEQUENCE</scope>
    <source>
        <strain evidence="6">AVDCRST_MAG59</strain>
    </source>
</reference>
<dbReference type="GO" id="GO:0052873">
    <property type="term" value="F:FMN reductase (NADPH) activity"/>
    <property type="evidence" value="ECO:0007669"/>
    <property type="project" value="UniProtKB-EC"/>
</dbReference>
<dbReference type="InterPro" id="IPR005025">
    <property type="entry name" value="FMN_Rdtase-like_dom"/>
</dbReference>
<feature type="domain" description="NADPH-dependent FMN reductase-like" evidence="5">
    <location>
        <begin position="3"/>
        <end position="143"/>
    </location>
</feature>
<keyword evidence="2" id="KW-0285">Flavoprotein</keyword>
<protein>
    <submittedName>
        <fullName evidence="6">FMN reductase (NADPH)</fullName>
        <ecNumber evidence="6">1.5.1.38</ecNumber>
    </submittedName>
</protein>
<dbReference type="PANTHER" id="PTHR43408">
    <property type="entry name" value="FMN REDUCTASE (NADPH)"/>
    <property type="match status" value="1"/>
</dbReference>
<dbReference type="EC" id="1.5.1.38" evidence="6"/>
<dbReference type="PANTHER" id="PTHR43408:SF1">
    <property type="entry name" value="FMN REDUCTASE (NADPH)"/>
    <property type="match status" value="1"/>
</dbReference>
<evidence type="ECO:0000259" key="5">
    <source>
        <dbReference type="Pfam" id="PF03358"/>
    </source>
</evidence>
<dbReference type="Pfam" id="PF03358">
    <property type="entry name" value="FMN_red"/>
    <property type="match status" value="1"/>
</dbReference>
<dbReference type="InterPro" id="IPR029039">
    <property type="entry name" value="Flavoprotein-like_sf"/>
</dbReference>
<proteinExistence type="inferred from homology"/>
<evidence type="ECO:0000256" key="4">
    <source>
        <dbReference type="ARBA" id="ARBA00023002"/>
    </source>
</evidence>
<evidence type="ECO:0000256" key="1">
    <source>
        <dbReference type="ARBA" id="ARBA00005990"/>
    </source>
</evidence>
<gene>
    <name evidence="6" type="ORF">AVDCRST_MAG59-4070</name>
</gene>
<dbReference type="SUPFAM" id="SSF52218">
    <property type="entry name" value="Flavoproteins"/>
    <property type="match status" value="1"/>
</dbReference>
<evidence type="ECO:0000313" key="6">
    <source>
        <dbReference type="EMBL" id="CAA9575448.1"/>
    </source>
</evidence>